<organism evidence="3 4">
    <name type="scientific">Actinocorallia aurantiaca</name>
    <dbReference type="NCBI Taxonomy" id="46204"/>
    <lineage>
        <taxon>Bacteria</taxon>
        <taxon>Bacillati</taxon>
        <taxon>Actinomycetota</taxon>
        <taxon>Actinomycetes</taxon>
        <taxon>Streptosporangiales</taxon>
        <taxon>Thermomonosporaceae</taxon>
        <taxon>Actinocorallia</taxon>
    </lineage>
</organism>
<dbReference type="InterPro" id="IPR024983">
    <property type="entry name" value="CHAT_dom"/>
</dbReference>
<evidence type="ECO:0000256" key="1">
    <source>
        <dbReference type="SAM" id="MobiDB-lite"/>
    </source>
</evidence>
<evidence type="ECO:0000313" key="3">
    <source>
        <dbReference type="EMBL" id="GAA2730494.1"/>
    </source>
</evidence>
<gene>
    <name evidence="3" type="ORF">GCM10010439_43660</name>
</gene>
<feature type="compositionally biased region" description="Basic and acidic residues" evidence="1">
    <location>
        <begin position="427"/>
        <end position="436"/>
    </location>
</feature>
<reference evidence="3 4" key="1">
    <citation type="journal article" date="2019" name="Int. J. Syst. Evol. Microbiol.">
        <title>The Global Catalogue of Microorganisms (GCM) 10K type strain sequencing project: providing services to taxonomists for standard genome sequencing and annotation.</title>
        <authorList>
            <consortium name="The Broad Institute Genomics Platform"/>
            <consortium name="The Broad Institute Genome Sequencing Center for Infectious Disease"/>
            <person name="Wu L."/>
            <person name="Ma J."/>
        </authorList>
    </citation>
    <scope>NUCLEOTIDE SEQUENCE [LARGE SCALE GENOMIC DNA]</scope>
    <source>
        <strain evidence="3 4">JCM 8201</strain>
    </source>
</reference>
<protein>
    <submittedName>
        <fullName evidence="3">CHAT domain-containing protein</fullName>
    </submittedName>
</protein>
<name>A0ABN3UD74_9ACTN</name>
<evidence type="ECO:0000313" key="4">
    <source>
        <dbReference type="Proteomes" id="UP001501842"/>
    </source>
</evidence>
<dbReference type="RefSeq" id="WP_344452457.1">
    <property type="nucleotide sequence ID" value="NZ_BAAATZ010000018.1"/>
</dbReference>
<keyword evidence="4" id="KW-1185">Reference proteome</keyword>
<sequence>MIDTLLSAALAAKESGEPARGLAALDRALELGRDDARSTARVRATMIPLLTAQGRTGEALRLAALAEPHLDGPDLERLRINLSYARASRGRLDKPAPPRRGDPAARVGRLIANGLTHAYSGRFEDADSALHAAAALAARHGPRVLELMVRNNQAFLAARRGDLPWALSLFAEVEPELVGERLVQCRLDRAEALLSAGLAGEARELLEAAVPAASASGLAADAANGLYLRSLAELACGDARAAASSARRAGADFAEQERPGWVLKAEHALVRARAAGGERSPSLLASARRTADGLERLGWPEPAAHTLLAAALAFPDEAGELLPRPTARTPASLRLALDLATAQVRAARGERAPALRSVRAALETADRLTRGHLSLELRAHTARTCQELMALAAGLVRAPRELLAFEELRRRILRPPSPPRPPAGAPEGERERRELARTASLAEPRAHITMPDLLSALDETVLVEFVRAGDGLIAVVARDGRCHRLELGSYQEAVREARILRFSLTRAMLDGSTPELGPSRARFADVLAAASGRELVLAPAGELYAMPWAALTEVPFTVVPSATAWLTAQRRRPVRGHVALVHGPGLAHAREEIDALAGLHPDARIGTSSELLSGARLAHLAAHGTFREDDPLLSAIDLEAGPLSGYDLDALAPPPELVVLSACDAGQGHDLLGLPGVLLSLGVRTVIASVTPMPDASAVALMPELHRLLTEGTPPAAALAALPRDAAALGLQCFGAG</sequence>
<dbReference type="EMBL" id="BAAATZ010000018">
    <property type="protein sequence ID" value="GAA2730494.1"/>
    <property type="molecule type" value="Genomic_DNA"/>
</dbReference>
<proteinExistence type="predicted"/>
<comment type="caution">
    <text evidence="3">The sequence shown here is derived from an EMBL/GenBank/DDBJ whole genome shotgun (WGS) entry which is preliminary data.</text>
</comment>
<evidence type="ECO:0000259" key="2">
    <source>
        <dbReference type="Pfam" id="PF12770"/>
    </source>
</evidence>
<dbReference type="Pfam" id="PF12770">
    <property type="entry name" value="CHAT"/>
    <property type="match status" value="1"/>
</dbReference>
<feature type="region of interest" description="Disordered" evidence="1">
    <location>
        <begin position="413"/>
        <end position="441"/>
    </location>
</feature>
<feature type="domain" description="CHAT" evidence="2">
    <location>
        <begin position="528"/>
        <end position="720"/>
    </location>
</feature>
<feature type="compositionally biased region" description="Pro residues" evidence="1">
    <location>
        <begin position="415"/>
        <end position="424"/>
    </location>
</feature>
<dbReference type="Proteomes" id="UP001501842">
    <property type="component" value="Unassembled WGS sequence"/>
</dbReference>
<accession>A0ABN3UD74</accession>